<dbReference type="PANTHER" id="PTHR47332">
    <property type="entry name" value="SET DOMAIN-CONTAINING PROTEIN 5"/>
    <property type="match status" value="1"/>
</dbReference>
<dbReference type="AlphaFoldDB" id="A0A0U2KEF9"/>
<feature type="domain" description="MYND-type" evidence="6">
    <location>
        <begin position="11"/>
        <end position="52"/>
    </location>
</feature>
<accession>A0A0U2KEF9</accession>
<dbReference type="GO" id="GO:0008170">
    <property type="term" value="F:N-methyltransferase activity"/>
    <property type="evidence" value="ECO:0007669"/>
    <property type="project" value="UniProtKB-ARBA"/>
</dbReference>
<keyword evidence="1" id="KW-0479">Metal-binding</keyword>
<dbReference type="SUPFAM" id="SSF82199">
    <property type="entry name" value="SET domain"/>
    <property type="match status" value="1"/>
</dbReference>
<dbReference type="PANTHER" id="PTHR47332:SF4">
    <property type="entry name" value="SET DOMAIN-CONTAINING PROTEIN 5"/>
    <property type="match status" value="1"/>
</dbReference>
<evidence type="ECO:0000256" key="4">
    <source>
        <dbReference type="PROSITE-ProRule" id="PRU00134"/>
    </source>
</evidence>
<keyword evidence="3" id="KW-0862">Zinc</keyword>
<dbReference type="GO" id="GO:0008276">
    <property type="term" value="F:protein methyltransferase activity"/>
    <property type="evidence" value="ECO:0007669"/>
    <property type="project" value="UniProtKB-ARBA"/>
</dbReference>
<evidence type="ECO:0000256" key="1">
    <source>
        <dbReference type="ARBA" id="ARBA00022723"/>
    </source>
</evidence>
<dbReference type="PROSITE" id="PS50280">
    <property type="entry name" value="SET"/>
    <property type="match status" value="1"/>
</dbReference>
<protein>
    <submittedName>
        <fullName evidence="7">Histone-lysine N-methyltransferase SMYD3 isoform X2</fullName>
    </submittedName>
</protein>
<dbReference type="SMART" id="SM00317">
    <property type="entry name" value="SET"/>
    <property type="match status" value="1"/>
</dbReference>
<dbReference type="Pfam" id="PF01753">
    <property type="entry name" value="zf-MYND"/>
    <property type="match status" value="1"/>
</dbReference>
<dbReference type="InterPro" id="IPR053185">
    <property type="entry name" value="SET_domain_protein"/>
</dbReference>
<dbReference type="InterPro" id="IPR001214">
    <property type="entry name" value="SET_dom"/>
</dbReference>
<keyword evidence="7" id="KW-0489">Methyltransferase</keyword>
<evidence type="ECO:0000256" key="2">
    <source>
        <dbReference type="ARBA" id="ARBA00022771"/>
    </source>
</evidence>
<evidence type="ECO:0000256" key="3">
    <source>
        <dbReference type="ARBA" id="ARBA00022833"/>
    </source>
</evidence>
<dbReference type="GO" id="GO:0008270">
    <property type="term" value="F:zinc ion binding"/>
    <property type="evidence" value="ECO:0007669"/>
    <property type="project" value="UniProtKB-KW"/>
</dbReference>
<keyword evidence="2 4" id="KW-0863">Zinc-finger</keyword>
<sequence>MPENVTDRKCCHKCQKTVTGKKKLSKCGRCHSITYCGQECQREDWPRHSQYCIPVMVAEIPGMGRGLVASKDFKKGEVIFKEPSAITIKMTTSYLIPLPELKEKISKLSEEQKSKFYQLYQQGNLQDWPATLWAGLEENCVQELDIFLSNGIDNVPIDGTMLLFLTSSLSNHSCSPNVYVEKYFCDEDSCYRHKAIAIKDISKGEEVTQCYTRGLMTKSKMKTKLQEDFCFECKCVVCSGSDPGQDGLISKIIRLVPDVSKHHISSRYHDAQTIKSLYNNTMQDWRKEASHLERAADLINKQLYIGHIQDRFFVFEIFVSASQMARDPLVEKHGILKGRDRCCWQ</sequence>
<dbReference type="Pfam" id="PF00856">
    <property type="entry name" value="SET"/>
    <property type="match status" value="1"/>
</dbReference>
<feature type="domain" description="SET" evidence="5">
    <location>
        <begin position="53"/>
        <end position="212"/>
    </location>
</feature>
<name>A0A0U2KEF9_9MAXI</name>
<dbReference type="InterPro" id="IPR002893">
    <property type="entry name" value="Znf_MYND"/>
</dbReference>
<dbReference type="InterPro" id="IPR046341">
    <property type="entry name" value="SET_dom_sf"/>
</dbReference>
<dbReference type="GO" id="GO:0008757">
    <property type="term" value="F:S-adenosylmethionine-dependent methyltransferase activity"/>
    <property type="evidence" value="ECO:0007669"/>
    <property type="project" value="UniProtKB-ARBA"/>
</dbReference>
<dbReference type="Gene3D" id="2.170.270.10">
    <property type="entry name" value="SET domain"/>
    <property type="match status" value="1"/>
</dbReference>
<keyword evidence="7" id="KW-0808">Transferase</keyword>
<dbReference type="GO" id="GO:0032259">
    <property type="term" value="P:methylation"/>
    <property type="evidence" value="ECO:0007669"/>
    <property type="project" value="UniProtKB-KW"/>
</dbReference>
<evidence type="ECO:0000259" key="6">
    <source>
        <dbReference type="PROSITE" id="PS50865"/>
    </source>
</evidence>
<organism evidence="7">
    <name type="scientific">Paracalanus parvus</name>
    <dbReference type="NCBI Taxonomy" id="187406"/>
    <lineage>
        <taxon>Eukaryota</taxon>
        <taxon>Metazoa</taxon>
        <taxon>Ecdysozoa</taxon>
        <taxon>Arthropoda</taxon>
        <taxon>Crustacea</taxon>
        <taxon>Multicrustacea</taxon>
        <taxon>Hexanauplia</taxon>
        <taxon>Copepoda</taxon>
        <taxon>Calanoida</taxon>
        <taxon>Paracalanidae</taxon>
        <taxon>Paracalanus</taxon>
    </lineage>
</organism>
<evidence type="ECO:0000313" key="7">
    <source>
        <dbReference type="EMBL" id="ALS05290.1"/>
    </source>
</evidence>
<reference evidence="7" key="1">
    <citation type="journal article" date="2015" name="Sci. Rep.">
        <title>Spliced leader RNA trans-splicing discovered in copepods.</title>
        <authorList>
            <person name="Yang F."/>
            <person name="Xu D."/>
            <person name="Zhuang Y."/>
            <person name="Yi X."/>
            <person name="Huang Y."/>
            <person name="Chen H."/>
            <person name="Lin S."/>
            <person name="Campbell D.A."/>
            <person name="Sturm N.R."/>
            <person name="Liu G."/>
            <person name="Zhang H."/>
        </authorList>
    </citation>
    <scope>NUCLEOTIDE SEQUENCE</scope>
</reference>
<dbReference type="EMBL" id="KT755456">
    <property type="protein sequence ID" value="ALS05290.1"/>
    <property type="molecule type" value="mRNA"/>
</dbReference>
<dbReference type="Gene3D" id="6.10.140.2220">
    <property type="match status" value="1"/>
</dbReference>
<proteinExistence type="evidence at transcript level"/>
<dbReference type="CDD" id="cd20071">
    <property type="entry name" value="SET_SMYD"/>
    <property type="match status" value="1"/>
</dbReference>
<evidence type="ECO:0000259" key="5">
    <source>
        <dbReference type="PROSITE" id="PS50280"/>
    </source>
</evidence>
<dbReference type="PROSITE" id="PS50865">
    <property type="entry name" value="ZF_MYND_2"/>
    <property type="match status" value="1"/>
</dbReference>